<dbReference type="Gene3D" id="1.10.4080.10">
    <property type="entry name" value="ADP-ribosylation/Crystallin J1"/>
    <property type="match status" value="1"/>
</dbReference>
<feature type="binding site" evidence="3">
    <location>
        <position position="58"/>
    </location>
    <ligand>
        <name>Mg(2+)</name>
        <dbReference type="ChEBI" id="CHEBI:18420"/>
        <label>1</label>
    </ligand>
</feature>
<dbReference type="GO" id="GO:0046872">
    <property type="term" value="F:metal ion binding"/>
    <property type="evidence" value="ECO:0007669"/>
    <property type="project" value="UniProtKB-KW"/>
</dbReference>
<dbReference type="PANTHER" id="PTHR16222">
    <property type="entry name" value="ADP-RIBOSYLGLYCOHYDROLASE"/>
    <property type="match status" value="1"/>
</dbReference>
<evidence type="ECO:0000256" key="3">
    <source>
        <dbReference type="PIRSR" id="PIRSR605502-1"/>
    </source>
</evidence>
<sequence>MKKRLLQDKFIGSLVGTFVGDALGMAVEGYTIEEIEKKYGQLDYMLEARLGAGTYTDDTEMMIGVAESLISASGFDGADMAEKFVTNCNLDRGYGAGTIEALNNIKAGSSWQEAGENIFDGGSFGNGSAMRIAPVGVFYHTDYEELRIKAKKSSQITHAHPLGKTGAAIQALTVGYAVNQKPEADFSVTDYLDVLTEYIDFESVEYSQALSSIQDFLKNVPEPKVVRNKLGNDARAFNSVPTSIYSCLINTDNFKKAVTYAINLGGDTDTLGAMTGAIAGAYHGYNDIPSDWLDQLENRERGLDYVIELGKKLFCLKHK</sequence>
<dbReference type="InterPro" id="IPR005502">
    <property type="entry name" value="Ribosyl_crysJ1"/>
</dbReference>
<dbReference type="RefSeq" id="WP_013278304.1">
    <property type="nucleotide sequence ID" value="NC_014378.1"/>
</dbReference>
<evidence type="ECO:0000313" key="4">
    <source>
        <dbReference type="EMBL" id="ADL12858.1"/>
    </source>
</evidence>
<dbReference type="Pfam" id="PF03747">
    <property type="entry name" value="ADP_ribosyl_GH"/>
    <property type="match status" value="1"/>
</dbReference>
<evidence type="ECO:0000313" key="5">
    <source>
        <dbReference type="Proteomes" id="UP000001661"/>
    </source>
</evidence>
<keyword evidence="5" id="KW-1185">Reference proteome</keyword>
<dbReference type="EMBL" id="CP002105">
    <property type="protein sequence ID" value="ADL12858.1"/>
    <property type="molecule type" value="Genomic_DNA"/>
</dbReference>
<feature type="binding site" evidence="3">
    <location>
        <position position="270"/>
    </location>
    <ligand>
        <name>Mg(2+)</name>
        <dbReference type="ChEBI" id="CHEBI:18420"/>
        <label>1</label>
    </ligand>
</feature>
<accession>D9QQR7</accession>
<dbReference type="InterPro" id="IPR036705">
    <property type="entry name" value="Ribosyl_crysJ1_sf"/>
</dbReference>
<evidence type="ECO:0000256" key="1">
    <source>
        <dbReference type="ARBA" id="ARBA00010702"/>
    </source>
</evidence>
<dbReference type="SUPFAM" id="SSF101478">
    <property type="entry name" value="ADP-ribosylglycohydrolase"/>
    <property type="match status" value="1"/>
</dbReference>
<organism evidence="4 5">
    <name type="scientific">Acetohalobium arabaticum (strain ATCC 49924 / DSM 5501 / Z-7288)</name>
    <dbReference type="NCBI Taxonomy" id="574087"/>
    <lineage>
        <taxon>Bacteria</taxon>
        <taxon>Bacillati</taxon>
        <taxon>Bacillota</taxon>
        <taxon>Clostridia</taxon>
        <taxon>Halanaerobiales</taxon>
        <taxon>Halobacteroidaceae</taxon>
        <taxon>Acetohalobium</taxon>
    </lineage>
</organism>
<comment type="similarity">
    <text evidence="1">Belongs to the ADP-ribosylglycohydrolase family.</text>
</comment>
<protein>
    <submittedName>
        <fullName evidence="4">ADP-ribosylation/Crystallin J1</fullName>
    </submittedName>
</protein>
<dbReference type="InterPro" id="IPR050792">
    <property type="entry name" value="ADP-ribosylglycohydrolase"/>
</dbReference>
<feature type="binding site" evidence="3">
    <location>
        <position position="57"/>
    </location>
    <ligand>
        <name>Mg(2+)</name>
        <dbReference type="ChEBI" id="CHEBI:18420"/>
        <label>1</label>
    </ligand>
</feature>
<feature type="binding site" evidence="3">
    <location>
        <position position="269"/>
    </location>
    <ligand>
        <name>Mg(2+)</name>
        <dbReference type="ChEBI" id="CHEBI:18420"/>
        <label>1</label>
    </ligand>
</feature>
<dbReference type="KEGG" id="aar:Acear_1345"/>
<feature type="binding site" evidence="3">
    <location>
        <position position="267"/>
    </location>
    <ligand>
        <name>Mg(2+)</name>
        <dbReference type="ChEBI" id="CHEBI:18420"/>
        <label>1</label>
    </ligand>
</feature>
<dbReference type="HOGENOM" id="CLU_024566_8_2_9"/>
<dbReference type="STRING" id="574087.Acear_1345"/>
<dbReference type="eggNOG" id="COG1397">
    <property type="taxonomic scope" value="Bacteria"/>
</dbReference>
<reference evidence="4 5" key="1">
    <citation type="journal article" date="2010" name="Stand. Genomic Sci.">
        <title>Complete genome sequence of Acetohalobium arabaticum type strain (Z-7288).</title>
        <authorList>
            <person name="Sikorski J."/>
            <person name="Lapidus A."/>
            <person name="Chertkov O."/>
            <person name="Lucas S."/>
            <person name="Copeland A."/>
            <person name="Glavina Del Rio T."/>
            <person name="Nolan M."/>
            <person name="Tice H."/>
            <person name="Cheng J.F."/>
            <person name="Han C."/>
            <person name="Brambilla E."/>
            <person name="Pitluck S."/>
            <person name="Liolios K."/>
            <person name="Ivanova N."/>
            <person name="Mavromatis K."/>
            <person name="Mikhailova N."/>
            <person name="Pati A."/>
            <person name="Bruce D."/>
            <person name="Detter C."/>
            <person name="Tapia R."/>
            <person name="Goodwin L."/>
            <person name="Chen A."/>
            <person name="Palaniappan K."/>
            <person name="Land M."/>
            <person name="Hauser L."/>
            <person name="Chang Y.J."/>
            <person name="Jeffries C.D."/>
            <person name="Rohde M."/>
            <person name="Goker M."/>
            <person name="Spring S."/>
            <person name="Woyke T."/>
            <person name="Bristow J."/>
            <person name="Eisen J.A."/>
            <person name="Markowitz V."/>
            <person name="Hugenholtz P."/>
            <person name="Kyrpides N.C."/>
            <person name="Klenk H.P."/>
        </authorList>
    </citation>
    <scope>NUCLEOTIDE SEQUENCE [LARGE SCALE GENOMIC DNA]</scope>
    <source>
        <strain evidence="5">ATCC 49924 / DSM 5501 / Z-7288</strain>
    </source>
</reference>
<feature type="binding site" evidence="3">
    <location>
        <position position="56"/>
    </location>
    <ligand>
        <name>Mg(2+)</name>
        <dbReference type="ChEBI" id="CHEBI:18420"/>
        <label>1</label>
    </ligand>
</feature>
<dbReference type="Proteomes" id="UP000001661">
    <property type="component" value="Chromosome"/>
</dbReference>
<keyword evidence="3" id="KW-0479">Metal-binding</keyword>
<dbReference type="AlphaFoldDB" id="D9QQR7"/>
<keyword evidence="3" id="KW-0460">Magnesium</keyword>
<gene>
    <name evidence="4" type="ordered locus">Acear_1345</name>
</gene>
<dbReference type="GO" id="GO:0016787">
    <property type="term" value="F:hydrolase activity"/>
    <property type="evidence" value="ECO:0007669"/>
    <property type="project" value="UniProtKB-KW"/>
</dbReference>
<comment type="cofactor">
    <cofactor evidence="3">
        <name>Mg(2+)</name>
        <dbReference type="ChEBI" id="CHEBI:18420"/>
    </cofactor>
    <text evidence="3">Binds 2 magnesium ions per subunit.</text>
</comment>
<proteinExistence type="inferred from homology"/>
<dbReference type="OrthoDB" id="9798107at2"/>
<keyword evidence="2" id="KW-0378">Hydrolase</keyword>
<dbReference type="PANTHER" id="PTHR16222:SF24">
    <property type="entry name" value="ADP-RIBOSYLHYDROLASE ARH3"/>
    <property type="match status" value="1"/>
</dbReference>
<evidence type="ECO:0000256" key="2">
    <source>
        <dbReference type="ARBA" id="ARBA00022801"/>
    </source>
</evidence>
<name>D9QQR7_ACEAZ</name>